<evidence type="ECO:0000256" key="3">
    <source>
        <dbReference type="ARBA" id="ARBA00020796"/>
    </source>
</evidence>
<evidence type="ECO:0000313" key="13">
    <source>
        <dbReference type="EMBL" id="KDR81751.1"/>
    </source>
</evidence>
<comment type="subcellular location">
    <subcellularLocation>
        <location evidence="1">Mitochondrion inner membrane</location>
        <topology evidence="1">Single-pass membrane protein</topology>
    </subcellularLocation>
</comment>
<organism evidence="13 14">
    <name type="scientific">Galerina marginata (strain CBS 339.88)</name>
    <dbReference type="NCBI Taxonomy" id="685588"/>
    <lineage>
        <taxon>Eukaryota</taxon>
        <taxon>Fungi</taxon>
        <taxon>Dikarya</taxon>
        <taxon>Basidiomycota</taxon>
        <taxon>Agaricomycotina</taxon>
        <taxon>Agaricomycetes</taxon>
        <taxon>Agaricomycetidae</taxon>
        <taxon>Agaricales</taxon>
        <taxon>Agaricineae</taxon>
        <taxon>Strophariaceae</taxon>
        <taxon>Galerina</taxon>
    </lineage>
</organism>
<keyword evidence="11" id="KW-0472">Membrane</keyword>
<evidence type="ECO:0000256" key="2">
    <source>
        <dbReference type="ARBA" id="ARBA00006355"/>
    </source>
</evidence>
<keyword evidence="10" id="KW-0496">Mitochondrion</keyword>
<evidence type="ECO:0000313" key="14">
    <source>
        <dbReference type="Proteomes" id="UP000027222"/>
    </source>
</evidence>
<keyword evidence="9" id="KW-0811">Translocation</keyword>
<evidence type="ECO:0000256" key="5">
    <source>
        <dbReference type="ARBA" id="ARBA00022692"/>
    </source>
</evidence>
<evidence type="ECO:0000256" key="10">
    <source>
        <dbReference type="ARBA" id="ARBA00023128"/>
    </source>
</evidence>
<accession>A0A067TF04</accession>
<dbReference type="OrthoDB" id="5598305at2759"/>
<feature type="region of interest" description="Disordered" evidence="12">
    <location>
        <begin position="411"/>
        <end position="432"/>
    </location>
</feature>
<protein>
    <recommendedName>
        <fullName evidence="3">Mitochondrial import inner membrane translocase subunit TIM54</fullName>
    </recommendedName>
</protein>
<keyword evidence="6" id="KW-0999">Mitochondrion inner membrane</keyword>
<evidence type="ECO:0000256" key="6">
    <source>
        <dbReference type="ARBA" id="ARBA00022792"/>
    </source>
</evidence>
<evidence type="ECO:0000256" key="8">
    <source>
        <dbReference type="ARBA" id="ARBA00022989"/>
    </source>
</evidence>
<evidence type="ECO:0000256" key="11">
    <source>
        <dbReference type="ARBA" id="ARBA00023136"/>
    </source>
</evidence>
<keyword evidence="4" id="KW-0813">Transport</keyword>
<comment type="similarity">
    <text evidence="2">Belongs to the TIM54 family.</text>
</comment>
<keyword evidence="14" id="KW-1185">Reference proteome</keyword>
<dbReference type="Proteomes" id="UP000027222">
    <property type="component" value="Unassembled WGS sequence"/>
</dbReference>
<feature type="compositionally biased region" description="Basic and acidic residues" evidence="12">
    <location>
        <begin position="223"/>
        <end position="242"/>
    </location>
</feature>
<reference evidence="14" key="1">
    <citation type="journal article" date="2014" name="Proc. Natl. Acad. Sci. U.S.A.">
        <title>Extensive sampling of basidiomycete genomes demonstrates inadequacy of the white-rot/brown-rot paradigm for wood decay fungi.</title>
        <authorList>
            <person name="Riley R."/>
            <person name="Salamov A.A."/>
            <person name="Brown D.W."/>
            <person name="Nagy L.G."/>
            <person name="Floudas D."/>
            <person name="Held B.W."/>
            <person name="Levasseur A."/>
            <person name="Lombard V."/>
            <person name="Morin E."/>
            <person name="Otillar R."/>
            <person name="Lindquist E.A."/>
            <person name="Sun H."/>
            <person name="LaButti K.M."/>
            <person name="Schmutz J."/>
            <person name="Jabbour D."/>
            <person name="Luo H."/>
            <person name="Baker S.E."/>
            <person name="Pisabarro A.G."/>
            <person name="Walton J.D."/>
            <person name="Blanchette R.A."/>
            <person name="Henrissat B."/>
            <person name="Martin F."/>
            <person name="Cullen D."/>
            <person name="Hibbett D.S."/>
            <person name="Grigoriev I.V."/>
        </authorList>
    </citation>
    <scope>NUCLEOTIDE SEQUENCE [LARGE SCALE GENOMIC DNA]</scope>
    <source>
        <strain evidence="14">CBS 339.88</strain>
    </source>
</reference>
<keyword evidence="5" id="KW-0812">Transmembrane</keyword>
<dbReference type="GO" id="GO:0005743">
    <property type="term" value="C:mitochondrial inner membrane"/>
    <property type="evidence" value="ECO:0007669"/>
    <property type="project" value="UniProtKB-SubCell"/>
</dbReference>
<feature type="compositionally biased region" description="Low complexity" evidence="12">
    <location>
        <begin position="277"/>
        <end position="289"/>
    </location>
</feature>
<evidence type="ECO:0000256" key="4">
    <source>
        <dbReference type="ARBA" id="ARBA00022448"/>
    </source>
</evidence>
<keyword evidence="7" id="KW-0653">Protein transport</keyword>
<feature type="region of interest" description="Disordered" evidence="12">
    <location>
        <begin position="223"/>
        <end position="290"/>
    </location>
</feature>
<proteinExistence type="inferred from homology"/>
<evidence type="ECO:0000256" key="1">
    <source>
        <dbReference type="ARBA" id="ARBA00004434"/>
    </source>
</evidence>
<dbReference type="InterPro" id="IPR021056">
    <property type="entry name" value="Mt_import_IM_translocase_Tim54"/>
</dbReference>
<dbReference type="STRING" id="685588.A0A067TF04"/>
<dbReference type="Pfam" id="PF11711">
    <property type="entry name" value="Tim54"/>
    <property type="match status" value="1"/>
</dbReference>
<feature type="compositionally biased region" description="Pro residues" evidence="12">
    <location>
        <begin position="267"/>
        <end position="276"/>
    </location>
</feature>
<dbReference type="HOGENOM" id="CLU_033744_0_0_1"/>
<evidence type="ECO:0000256" key="9">
    <source>
        <dbReference type="ARBA" id="ARBA00023010"/>
    </source>
</evidence>
<dbReference type="EMBL" id="KL142370">
    <property type="protein sequence ID" value="KDR81751.1"/>
    <property type="molecule type" value="Genomic_DNA"/>
</dbReference>
<dbReference type="AlphaFoldDB" id="A0A067TF04"/>
<evidence type="ECO:0000256" key="12">
    <source>
        <dbReference type="SAM" id="MobiDB-lite"/>
    </source>
</evidence>
<sequence length="491" mass="56078">MAPWSAQLPPVAPRRQSGIKTVLRYTGIPPSWLDKRPKLPSRNWLIFLSFTSSVIGLYVYDRRQCKQIRQSYVDRVKHLAEVPAGPLDVPRRVTVYGAKWPADEDYDQSLKHFRKYVKPILVAAAVDYEMVTGKRHGDIAKRVAEDVRVRRRLELGLDRDSEVVQALPTYKPLAERHKWELEGGIVIVGRPTFKEFMAGLNKGWSGSLDKTDADEELARALENDNHFDEPDDPRDFADRESSPDSYKASSLEAAKTSPVFSPLQMRTPPPHLPSTPTPRSTSPISEPSTDISPLPPLLFVPFTDLIGIKHIPLMIWGFFNQRHKVRSGAEAGYRLVMNNTRPIHVPDIADILEEPSPDGPTGREQVPSLGDLDFDKEAERYYKKSMDDFPEEVEKHRTKYYESLPAKLATARDLARGTREPTKAELENPPPTEVELRAERFKKERRWRDDLEGWNVINPSHNISWDARLKDALRIFVDPPQDERDTSSQIQ</sequence>
<name>A0A067TF04_GALM3</name>
<feature type="compositionally biased region" description="Basic and acidic residues" evidence="12">
    <location>
        <begin position="413"/>
        <end position="426"/>
    </location>
</feature>
<gene>
    <name evidence="13" type="ORF">GALMADRAFT_221622</name>
</gene>
<keyword evidence="8" id="KW-1133">Transmembrane helix</keyword>
<dbReference type="GO" id="GO:0015031">
    <property type="term" value="P:protein transport"/>
    <property type="evidence" value="ECO:0007669"/>
    <property type="project" value="UniProtKB-KW"/>
</dbReference>
<evidence type="ECO:0000256" key="7">
    <source>
        <dbReference type="ARBA" id="ARBA00022927"/>
    </source>
</evidence>